<keyword evidence="4" id="KW-1133">Transmembrane helix</keyword>
<organism evidence="11 12">
    <name type="scientific">Channa striata</name>
    <name type="common">Snakehead murrel</name>
    <name type="synonym">Ophicephalus striatus</name>
    <dbReference type="NCBI Taxonomy" id="64152"/>
    <lineage>
        <taxon>Eukaryota</taxon>
        <taxon>Metazoa</taxon>
        <taxon>Chordata</taxon>
        <taxon>Craniata</taxon>
        <taxon>Vertebrata</taxon>
        <taxon>Euteleostomi</taxon>
        <taxon>Actinopterygii</taxon>
        <taxon>Neopterygii</taxon>
        <taxon>Teleostei</taxon>
        <taxon>Neoteleostei</taxon>
        <taxon>Acanthomorphata</taxon>
        <taxon>Anabantaria</taxon>
        <taxon>Anabantiformes</taxon>
        <taxon>Channoidei</taxon>
        <taxon>Channidae</taxon>
        <taxon>Channa</taxon>
    </lineage>
</organism>
<keyword evidence="7" id="KW-0325">Glycoprotein</keyword>
<evidence type="ECO:0000256" key="5">
    <source>
        <dbReference type="ARBA" id="ARBA00023136"/>
    </source>
</evidence>
<dbReference type="EMBL" id="JAUPFM010000007">
    <property type="protein sequence ID" value="KAK2847052.1"/>
    <property type="molecule type" value="Genomic_DNA"/>
</dbReference>
<dbReference type="InterPro" id="IPR036179">
    <property type="entry name" value="Ig-like_dom_sf"/>
</dbReference>
<feature type="domain" description="Ig-like" evidence="10">
    <location>
        <begin position="27"/>
        <end position="161"/>
    </location>
</feature>
<protein>
    <recommendedName>
        <fullName evidence="10">Ig-like domain-containing protein</fullName>
    </recommendedName>
</protein>
<dbReference type="InterPro" id="IPR013783">
    <property type="entry name" value="Ig-like_fold"/>
</dbReference>
<dbReference type="PROSITE" id="PS50835">
    <property type="entry name" value="IG_LIKE"/>
    <property type="match status" value="1"/>
</dbReference>
<dbReference type="InterPro" id="IPR013106">
    <property type="entry name" value="Ig_V-set"/>
</dbReference>
<proteinExistence type="predicted"/>
<dbReference type="PANTHER" id="PTHR13869">
    <property type="entry name" value="MYELIN P0 RELATED"/>
    <property type="match status" value="1"/>
</dbReference>
<dbReference type="InterPro" id="IPR007110">
    <property type="entry name" value="Ig-like_dom"/>
</dbReference>
<dbReference type="Pfam" id="PF07686">
    <property type="entry name" value="V-set"/>
    <property type="match status" value="1"/>
</dbReference>
<evidence type="ECO:0000256" key="4">
    <source>
        <dbReference type="ARBA" id="ARBA00022989"/>
    </source>
</evidence>
<evidence type="ECO:0000256" key="9">
    <source>
        <dbReference type="SAM" id="SignalP"/>
    </source>
</evidence>
<dbReference type="SMART" id="SM00406">
    <property type="entry name" value="IGv"/>
    <property type="match status" value="1"/>
</dbReference>
<evidence type="ECO:0000259" key="10">
    <source>
        <dbReference type="PROSITE" id="PS50835"/>
    </source>
</evidence>
<feature type="chain" id="PRO_5041647788" description="Ig-like domain-containing protein" evidence="9">
    <location>
        <begin position="41"/>
        <end position="344"/>
    </location>
</feature>
<feature type="signal peptide" evidence="9">
    <location>
        <begin position="1"/>
        <end position="40"/>
    </location>
</feature>
<dbReference type="InterPro" id="IPR000920">
    <property type="entry name" value="Myelin_P0-rel"/>
</dbReference>
<evidence type="ECO:0000256" key="8">
    <source>
        <dbReference type="ARBA" id="ARBA00023319"/>
    </source>
</evidence>
<name>A0AA88MXY8_CHASR</name>
<dbReference type="SMART" id="SM00409">
    <property type="entry name" value="IG"/>
    <property type="match status" value="1"/>
</dbReference>
<gene>
    <name evidence="11" type="ORF">Q5P01_010051</name>
</gene>
<keyword evidence="2" id="KW-0812">Transmembrane</keyword>
<evidence type="ECO:0000313" key="11">
    <source>
        <dbReference type="EMBL" id="KAK2847052.1"/>
    </source>
</evidence>
<evidence type="ECO:0000256" key="6">
    <source>
        <dbReference type="ARBA" id="ARBA00023157"/>
    </source>
</evidence>
<dbReference type="InterPro" id="IPR003599">
    <property type="entry name" value="Ig_sub"/>
</dbReference>
<evidence type="ECO:0000256" key="1">
    <source>
        <dbReference type="ARBA" id="ARBA00004479"/>
    </source>
</evidence>
<dbReference type="Proteomes" id="UP001187415">
    <property type="component" value="Unassembled WGS sequence"/>
</dbReference>
<keyword evidence="8" id="KW-0393">Immunoglobulin domain</keyword>
<evidence type="ECO:0000256" key="2">
    <source>
        <dbReference type="ARBA" id="ARBA00022692"/>
    </source>
</evidence>
<accession>A0AA88MXY8</accession>
<sequence length="344" mass="37935">MSSRAQERRCAAQTGSALLPPLPLLPPPLLLLLLLAGCSCMDVIAPNSINALNGSTVKIPCTFTSCYKMDVTKFSMNWTYQETLNDTQEMFMTYYKKKGMVPLRSFRFAERVTFAGNLEKNDLSITLSDVQLDDVGIYNCYVRNPPDRIQGHGAIQLSVVTELPPPRDSTIAVAIGASRRRWRRRGNWRLKVWLRRKPNNHSRDTKLNQQHVDFSAPTPPLMSESPPLLQIYSNHCLTHCSLILPSLLHVTSLAHSSLCRLGRHALSAFAAWLLAPVQHPSVSLVCSPAPPILPMSPPLGFAGQPASLAVAAGAVELFDTTVLRLYRSASRLLSAFCLTLCFAG</sequence>
<dbReference type="SUPFAM" id="SSF48726">
    <property type="entry name" value="Immunoglobulin"/>
    <property type="match status" value="1"/>
</dbReference>
<keyword evidence="5" id="KW-0472">Membrane</keyword>
<comment type="subcellular location">
    <subcellularLocation>
        <location evidence="1">Membrane</location>
        <topology evidence="1">Single-pass type I membrane protein</topology>
    </subcellularLocation>
</comment>
<keyword evidence="3 9" id="KW-0732">Signal</keyword>
<evidence type="ECO:0000313" key="12">
    <source>
        <dbReference type="Proteomes" id="UP001187415"/>
    </source>
</evidence>
<evidence type="ECO:0000256" key="7">
    <source>
        <dbReference type="ARBA" id="ARBA00023180"/>
    </source>
</evidence>
<dbReference type="PANTHER" id="PTHR13869:SF3">
    <property type="entry name" value="SODIUM CHANNEL SUBUNIT BETA-2"/>
    <property type="match status" value="1"/>
</dbReference>
<reference evidence="11" key="1">
    <citation type="submission" date="2023-07" db="EMBL/GenBank/DDBJ databases">
        <title>Chromosome-level Genome Assembly of Striped Snakehead (Channa striata).</title>
        <authorList>
            <person name="Liu H."/>
        </authorList>
    </citation>
    <scope>NUCLEOTIDE SEQUENCE</scope>
    <source>
        <strain evidence="11">Gz</strain>
        <tissue evidence="11">Muscle</tissue>
    </source>
</reference>
<dbReference type="GO" id="GO:0005886">
    <property type="term" value="C:plasma membrane"/>
    <property type="evidence" value="ECO:0007669"/>
    <property type="project" value="TreeGrafter"/>
</dbReference>
<dbReference type="AlphaFoldDB" id="A0AA88MXY8"/>
<dbReference type="Gene3D" id="2.60.40.10">
    <property type="entry name" value="Immunoglobulins"/>
    <property type="match status" value="1"/>
</dbReference>
<keyword evidence="6" id="KW-1015">Disulfide bond</keyword>
<keyword evidence="12" id="KW-1185">Reference proteome</keyword>
<evidence type="ECO:0000256" key="3">
    <source>
        <dbReference type="ARBA" id="ARBA00022729"/>
    </source>
</evidence>
<comment type="caution">
    <text evidence="11">The sequence shown here is derived from an EMBL/GenBank/DDBJ whole genome shotgun (WGS) entry which is preliminary data.</text>
</comment>